<feature type="transmembrane region" description="Helical" evidence="9">
    <location>
        <begin position="154"/>
        <end position="172"/>
    </location>
</feature>
<sequence>MENGLLTTHQEETPANRVMKRDGGTRARHMRVGMLKVSVMLVVLVIAFFASFLIGRYPVAPDMVMAILWSKVLALPQVWTDTMETVVLDIRLPRIAAALLVGGALAVSGAAYQNLFRNPLVAPHLLGATWGAAFGAVLGMILHLSWIWVEVSAFIFGMVAVFIAIAVSSYFGSKSMISLVLAGIAVSAFFQALVSVLKYLADPMNTLPEISFWLMGGLSKVKEQDVVWSLIPILVPMVVLYFVRWQINVLSVGEEEAHTLGINVRHTRLAVLVCATLLAAAATSLGGIIQWVGLLVPHVARMLFGANFAIVLPASLVIGGTYMLIMDNLSRSIASLEIQVGILTSLIGAPFFVFLLARAKKGWE</sequence>
<dbReference type="CDD" id="cd06550">
    <property type="entry name" value="TM_ABC_iron-siderophores_like"/>
    <property type="match status" value="1"/>
</dbReference>
<dbReference type="FunFam" id="1.10.3470.10:FF:000001">
    <property type="entry name" value="Vitamin B12 ABC transporter permease BtuC"/>
    <property type="match status" value="1"/>
</dbReference>
<dbReference type="GO" id="GO:0005886">
    <property type="term" value="C:plasma membrane"/>
    <property type="evidence" value="ECO:0007669"/>
    <property type="project" value="UniProtKB-SubCell"/>
</dbReference>
<evidence type="ECO:0000256" key="5">
    <source>
        <dbReference type="ARBA" id="ARBA00022692"/>
    </source>
</evidence>
<comment type="similarity">
    <text evidence="2">Belongs to the binding-protein-dependent transport system permease family. FecCD subfamily.</text>
</comment>
<evidence type="ECO:0000256" key="2">
    <source>
        <dbReference type="ARBA" id="ARBA00007935"/>
    </source>
</evidence>
<feature type="transmembrane region" description="Helical" evidence="9">
    <location>
        <begin position="226"/>
        <end position="243"/>
    </location>
</feature>
<reference evidence="11" key="1">
    <citation type="submission" date="2015-03" db="EMBL/GenBank/DDBJ databases">
        <authorList>
            <person name="Nijsse Bart"/>
        </authorList>
    </citation>
    <scope>NUCLEOTIDE SEQUENCE [LARGE SCALE GENOMIC DNA]</scope>
</reference>
<organism evidence="10 11">
    <name type="scientific">Sporomusa ovata</name>
    <dbReference type="NCBI Taxonomy" id="2378"/>
    <lineage>
        <taxon>Bacteria</taxon>
        <taxon>Bacillati</taxon>
        <taxon>Bacillota</taxon>
        <taxon>Negativicutes</taxon>
        <taxon>Selenomonadales</taxon>
        <taxon>Sporomusaceae</taxon>
        <taxon>Sporomusa</taxon>
    </lineage>
</organism>
<dbReference type="InterPro" id="IPR037294">
    <property type="entry name" value="ABC_BtuC-like"/>
</dbReference>
<feature type="transmembrane region" description="Helical" evidence="9">
    <location>
        <begin position="304"/>
        <end position="326"/>
    </location>
</feature>
<evidence type="ECO:0000256" key="3">
    <source>
        <dbReference type="ARBA" id="ARBA00022448"/>
    </source>
</evidence>
<feature type="transmembrane region" description="Helical" evidence="9">
    <location>
        <begin position="95"/>
        <end position="113"/>
    </location>
</feature>
<dbReference type="Proteomes" id="UP000049855">
    <property type="component" value="Unassembled WGS sequence"/>
</dbReference>
<feature type="transmembrane region" description="Helical" evidence="9">
    <location>
        <begin position="338"/>
        <end position="357"/>
    </location>
</feature>
<evidence type="ECO:0000313" key="11">
    <source>
        <dbReference type="Proteomes" id="UP000049855"/>
    </source>
</evidence>
<feature type="transmembrane region" description="Helical" evidence="9">
    <location>
        <begin position="125"/>
        <end position="148"/>
    </location>
</feature>
<feature type="compositionally biased region" description="Basic and acidic residues" evidence="8">
    <location>
        <begin position="9"/>
        <end position="22"/>
    </location>
</feature>
<feature type="transmembrane region" description="Helical" evidence="9">
    <location>
        <begin position="269"/>
        <end position="292"/>
    </location>
</feature>
<protein>
    <submittedName>
        <fullName evidence="10">Vitamin B12 ABC transporter, permease component BtuC</fullName>
    </submittedName>
</protein>
<dbReference type="Pfam" id="PF01032">
    <property type="entry name" value="FecCD"/>
    <property type="match status" value="1"/>
</dbReference>
<dbReference type="SUPFAM" id="SSF81345">
    <property type="entry name" value="ABC transporter involved in vitamin B12 uptake, BtuC"/>
    <property type="match status" value="1"/>
</dbReference>
<dbReference type="GO" id="GO:0022857">
    <property type="term" value="F:transmembrane transporter activity"/>
    <property type="evidence" value="ECO:0007669"/>
    <property type="project" value="InterPro"/>
</dbReference>
<keyword evidence="3" id="KW-0813">Transport</keyword>
<dbReference type="EMBL" id="CTRP01000012">
    <property type="protein sequence ID" value="CQR73233.1"/>
    <property type="molecule type" value="Genomic_DNA"/>
</dbReference>
<dbReference type="PANTHER" id="PTHR30472">
    <property type="entry name" value="FERRIC ENTEROBACTIN TRANSPORT SYSTEM PERMEASE PROTEIN"/>
    <property type="match status" value="1"/>
</dbReference>
<keyword evidence="5 9" id="KW-0812">Transmembrane</keyword>
<feature type="transmembrane region" description="Helical" evidence="9">
    <location>
        <begin position="35"/>
        <end position="55"/>
    </location>
</feature>
<dbReference type="PANTHER" id="PTHR30472:SF70">
    <property type="entry name" value="MOLYBDATE IMPORT SYSTEM PERMEASE PROTEIN MOLB"/>
    <property type="match status" value="1"/>
</dbReference>
<feature type="region of interest" description="Disordered" evidence="8">
    <location>
        <begin position="1"/>
        <end position="22"/>
    </location>
</feature>
<evidence type="ECO:0000256" key="1">
    <source>
        <dbReference type="ARBA" id="ARBA00004651"/>
    </source>
</evidence>
<keyword evidence="6 9" id="KW-1133">Transmembrane helix</keyword>
<keyword evidence="4" id="KW-1003">Cell membrane</keyword>
<dbReference type="RefSeq" id="WP_021168021.1">
    <property type="nucleotide sequence ID" value="NZ_CTRP01000012.1"/>
</dbReference>
<evidence type="ECO:0000256" key="9">
    <source>
        <dbReference type="SAM" id="Phobius"/>
    </source>
</evidence>
<evidence type="ECO:0000313" key="10">
    <source>
        <dbReference type="EMBL" id="CQR73233.1"/>
    </source>
</evidence>
<proteinExistence type="inferred from homology"/>
<evidence type="ECO:0000256" key="6">
    <source>
        <dbReference type="ARBA" id="ARBA00022989"/>
    </source>
</evidence>
<evidence type="ECO:0000256" key="7">
    <source>
        <dbReference type="ARBA" id="ARBA00023136"/>
    </source>
</evidence>
<accession>A0A0U1L240</accession>
<gene>
    <name evidence="10" type="ORF">SpAn4DRAFT_2465</name>
</gene>
<evidence type="ECO:0000256" key="8">
    <source>
        <dbReference type="SAM" id="MobiDB-lite"/>
    </source>
</evidence>
<evidence type="ECO:0000256" key="4">
    <source>
        <dbReference type="ARBA" id="ARBA00022475"/>
    </source>
</evidence>
<dbReference type="Gene3D" id="1.10.3470.10">
    <property type="entry name" value="ABC transporter involved in vitamin B12 uptake, BtuC"/>
    <property type="match status" value="1"/>
</dbReference>
<dbReference type="GO" id="GO:0033214">
    <property type="term" value="P:siderophore-iron import into cell"/>
    <property type="evidence" value="ECO:0007669"/>
    <property type="project" value="TreeGrafter"/>
</dbReference>
<comment type="subcellular location">
    <subcellularLocation>
        <location evidence="1">Cell membrane</location>
        <topology evidence="1">Multi-pass membrane protein</topology>
    </subcellularLocation>
</comment>
<dbReference type="InterPro" id="IPR000522">
    <property type="entry name" value="ABC_transptr_permease_BtuC"/>
</dbReference>
<dbReference type="AlphaFoldDB" id="A0A0U1L240"/>
<keyword evidence="11" id="KW-1185">Reference proteome</keyword>
<feature type="transmembrane region" description="Helical" evidence="9">
    <location>
        <begin position="179"/>
        <end position="201"/>
    </location>
</feature>
<keyword evidence="7 9" id="KW-0472">Membrane</keyword>
<name>A0A0U1L240_9FIRM</name>